<reference evidence="1 2" key="2">
    <citation type="journal article" date="2019" name="G3 (Bethesda)">
        <title>Hybrid Assembly of the Genome of the Entomopathogenic Nematode Steinernema carpocapsae Identifies the X-Chromosome.</title>
        <authorList>
            <person name="Serra L."/>
            <person name="Macchietto M."/>
            <person name="Macias-Munoz A."/>
            <person name="McGill C.J."/>
            <person name="Rodriguez I.M."/>
            <person name="Rodriguez B."/>
            <person name="Murad R."/>
            <person name="Mortazavi A."/>
        </authorList>
    </citation>
    <scope>NUCLEOTIDE SEQUENCE [LARGE SCALE GENOMIC DNA]</scope>
    <source>
        <strain evidence="1 2">ALL</strain>
    </source>
</reference>
<accession>A0A4U5MVU7</accession>
<evidence type="ECO:0000313" key="2">
    <source>
        <dbReference type="Proteomes" id="UP000298663"/>
    </source>
</evidence>
<gene>
    <name evidence="1" type="ORF">L596_021000</name>
</gene>
<sequence length="198" mass="21816">MDGQDFFGLEIVHKLLAHLLRAIGASVGVIGCQPSQIQAVSLLPALDLASGKRFFVAQVLVEVHGRLPVNALWKSFNIFQQNPPSSSENCKGVFNNSASTQWSIIERRVFKTCMTTKRLHYSLIGGTLRLQGKRMGARIRIHEAGLLKERQSDLLKVLCRESCFPGLDYLFCCVRVPVGSDGVIQEVVIGVAKSEQHG</sequence>
<protein>
    <submittedName>
        <fullName evidence="1">Uncharacterized protein</fullName>
    </submittedName>
</protein>
<dbReference type="EMBL" id="AZBU02000006">
    <property type="protein sequence ID" value="TKR73722.1"/>
    <property type="molecule type" value="Genomic_DNA"/>
</dbReference>
<evidence type="ECO:0000313" key="1">
    <source>
        <dbReference type="EMBL" id="TKR73722.1"/>
    </source>
</evidence>
<dbReference type="Proteomes" id="UP000298663">
    <property type="component" value="Unassembled WGS sequence"/>
</dbReference>
<reference evidence="1 2" key="1">
    <citation type="journal article" date="2015" name="Genome Biol.">
        <title>Comparative genomics of Steinernema reveals deeply conserved gene regulatory networks.</title>
        <authorList>
            <person name="Dillman A.R."/>
            <person name="Macchietto M."/>
            <person name="Porter C.F."/>
            <person name="Rogers A."/>
            <person name="Williams B."/>
            <person name="Antoshechkin I."/>
            <person name="Lee M.M."/>
            <person name="Goodwin Z."/>
            <person name="Lu X."/>
            <person name="Lewis E.E."/>
            <person name="Goodrich-Blair H."/>
            <person name="Stock S.P."/>
            <person name="Adams B.J."/>
            <person name="Sternberg P.W."/>
            <person name="Mortazavi A."/>
        </authorList>
    </citation>
    <scope>NUCLEOTIDE SEQUENCE [LARGE SCALE GENOMIC DNA]</scope>
    <source>
        <strain evidence="1 2">ALL</strain>
    </source>
</reference>
<organism evidence="1 2">
    <name type="scientific">Steinernema carpocapsae</name>
    <name type="common">Entomopathogenic nematode</name>
    <dbReference type="NCBI Taxonomy" id="34508"/>
    <lineage>
        <taxon>Eukaryota</taxon>
        <taxon>Metazoa</taxon>
        <taxon>Ecdysozoa</taxon>
        <taxon>Nematoda</taxon>
        <taxon>Chromadorea</taxon>
        <taxon>Rhabditida</taxon>
        <taxon>Tylenchina</taxon>
        <taxon>Panagrolaimomorpha</taxon>
        <taxon>Strongyloidoidea</taxon>
        <taxon>Steinernematidae</taxon>
        <taxon>Steinernema</taxon>
    </lineage>
</organism>
<dbReference type="AlphaFoldDB" id="A0A4U5MVU7"/>
<proteinExistence type="predicted"/>
<name>A0A4U5MVU7_STECR</name>
<comment type="caution">
    <text evidence="1">The sequence shown here is derived from an EMBL/GenBank/DDBJ whole genome shotgun (WGS) entry which is preliminary data.</text>
</comment>
<keyword evidence="2" id="KW-1185">Reference proteome</keyword>